<organism evidence="1 2">
    <name type="scientific">Gluconobacter cerinus</name>
    <dbReference type="NCBI Taxonomy" id="38307"/>
    <lineage>
        <taxon>Bacteria</taxon>
        <taxon>Pseudomonadati</taxon>
        <taxon>Pseudomonadota</taxon>
        <taxon>Alphaproteobacteria</taxon>
        <taxon>Acetobacterales</taxon>
        <taxon>Acetobacteraceae</taxon>
        <taxon>Gluconobacter</taxon>
    </lineage>
</organism>
<dbReference type="AlphaFoldDB" id="A0AAV5NIQ9"/>
<sequence>MSLTDALKTEYLKILSGYDINFFDRTTVGEGIAGYSDIFLPGAPSEWKSGRRVMIVGRETRGWKRPASTGSYDTLERHIDAMVECHTNFSARHGSKNKQNRGETFWNFMRSVGDIVGDGNVAWCNLFCMDFKDKMPQPGQPYYDTVKSLSAQLLKAEINVLQPDVIIFANGGASVLVRREFFPLSGPESVCTDWRPVGKFDKTKLERFTLYGSIDCYRINHPSSISRENRAARTLFLEHLRSTFAASV</sequence>
<dbReference type="RefSeq" id="WP_099213545.1">
    <property type="nucleotide sequence ID" value="NZ_BEWM01000011.1"/>
</dbReference>
<accession>A0AAV5NIQ9</accession>
<evidence type="ECO:0000313" key="1">
    <source>
        <dbReference type="EMBL" id="GLQ64332.1"/>
    </source>
</evidence>
<evidence type="ECO:0000313" key="2">
    <source>
        <dbReference type="Proteomes" id="UP001156614"/>
    </source>
</evidence>
<dbReference type="EMBL" id="BSNU01000015">
    <property type="protein sequence ID" value="GLQ64332.1"/>
    <property type="molecule type" value="Genomic_DNA"/>
</dbReference>
<proteinExistence type="predicted"/>
<evidence type="ECO:0008006" key="3">
    <source>
        <dbReference type="Google" id="ProtNLM"/>
    </source>
</evidence>
<dbReference type="Proteomes" id="UP001156614">
    <property type="component" value="Unassembled WGS sequence"/>
</dbReference>
<protein>
    <recommendedName>
        <fullName evidence="3">Uracil DNA glycosylase superfamily protein</fullName>
    </recommendedName>
</protein>
<reference evidence="2" key="1">
    <citation type="journal article" date="2019" name="Int. J. Syst. Evol. Microbiol.">
        <title>The Global Catalogue of Microorganisms (GCM) 10K type strain sequencing project: providing services to taxonomists for standard genome sequencing and annotation.</title>
        <authorList>
            <consortium name="The Broad Institute Genomics Platform"/>
            <consortium name="The Broad Institute Genome Sequencing Center for Infectious Disease"/>
            <person name="Wu L."/>
            <person name="Ma J."/>
        </authorList>
    </citation>
    <scope>NUCLEOTIDE SEQUENCE [LARGE SCALE GENOMIC DNA]</scope>
    <source>
        <strain evidence="2">NBRC 3267</strain>
    </source>
</reference>
<name>A0AAV5NIQ9_9PROT</name>
<keyword evidence="2" id="KW-1185">Reference proteome</keyword>
<comment type="caution">
    <text evidence="1">The sequence shown here is derived from an EMBL/GenBank/DDBJ whole genome shotgun (WGS) entry which is preliminary data.</text>
</comment>
<gene>
    <name evidence="1" type="ORF">GCM10007867_31790</name>
</gene>